<dbReference type="InterPro" id="IPR049326">
    <property type="entry name" value="Rhodopsin_dom_fungi"/>
</dbReference>
<dbReference type="GO" id="GO:0016020">
    <property type="term" value="C:membrane"/>
    <property type="evidence" value="ECO:0007669"/>
    <property type="project" value="UniProtKB-SubCell"/>
</dbReference>
<feature type="transmembrane region" description="Helical" evidence="7">
    <location>
        <begin position="266"/>
        <end position="288"/>
    </location>
</feature>
<feature type="transmembrane region" description="Helical" evidence="7">
    <location>
        <begin position="185"/>
        <end position="209"/>
    </location>
</feature>
<feature type="transmembrane region" description="Helical" evidence="7">
    <location>
        <begin position="221"/>
        <end position="241"/>
    </location>
</feature>
<dbReference type="PANTHER" id="PTHR33048">
    <property type="entry name" value="PTH11-LIKE INTEGRAL MEMBRANE PROTEIN (AFU_ORTHOLOGUE AFUA_5G11245)"/>
    <property type="match status" value="1"/>
</dbReference>
<gene>
    <name evidence="9" type="ORF">TWF481_009111</name>
</gene>
<feature type="domain" description="Rhodopsin" evidence="8">
    <location>
        <begin position="125"/>
        <end position="362"/>
    </location>
</feature>
<name>A0AAV9W2S2_9PEZI</name>
<evidence type="ECO:0000256" key="4">
    <source>
        <dbReference type="ARBA" id="ARBA00023136"/>
    </source>
</evidence>
<evidence type="ECO:0000313" key="10">
    <source>
        <dbReference type="Proteomes" id="UP001370758"/>
    </source>
</evidence>
<evidence type="ECO:0000256" key="5">
    <source>
        <dbReference type="ARBA" id="ARBA00038359"/>
    </source>
</evidence>
<comment type="similarity">
    <text evidence="5">Belongs to the SAT4 family.</text>
</comment>
<feature type="region of interest" description="Disordered" evidence="6">
    <location>
        <begin position="378"/>
        <end position="410"/>
    </location>
</feature>
<keyword evidence="4 7" id="KW-0472">Membrane</keyword>
<keyword evidence="10" id="KW-1185">Reference proteome</keyword>
<feature type="compositionally biased region" description="Basic and acidic residues" evidence="6">
    <location>
        <begin position="384"/>
        <end position="410"/>
    </location>
</feature>
<keyword evidence="2 7" id="KW-0812">Transmembrane</keyword>
<feature type="transmembrane region" description="Helical" evidence="7">
    <location>
        <begin position="300"/>
        <end position="318"/>
    </location>
</feature>
<dbReference type="InterPro" id="IPR052337">
    <property type="entry name" value="SAT4-like"/>
</dbReference>
<evidence type="ECO:0000313" key="9">
    <source>
        <dbReference type="EMBL" id="KAK6501270.1"/>
    </source>
</evidence>
<evidence type="ECO:0000259" key="8">
    <source>
        <dbReference type="Pfam" id="PF20684"/>
    </source>
</evidence>
<dbReference type="EMBL" id="JAVHJL010000006">
    <property type="protein sequence ID" value="KAK6501270.1"/>
    <property type="molecule type" value="Genomic_DNA"/>
</dbReference>
<evidence type="ECO:0000256" key="6">
    <source>
        <dbReference type="SAM" id="MobiDB-lite"/>
    </source>
</evidence>
<accession>A0AAV9W2S2</accession>
<proteinExistence type="inferred from homology"/>
<dbReference type="PANTHER" id="PTHR33048:SF47">
    <property type="entry name" value="INTEGRAL MEMBRANE PROTEIN-RELATED"/>
    <property type="match status" value="1"/>
</dbReference>
<feature type="transmembrane region" description="Helical" evidence="7">
    <location>
        <begin position="107"/>
        <end position="128"/>
    </location>
</feature>
<evidence type="ECO:0000256" key="2">
    <source>
        <dbReference type="ARBA" id="ARBA00022692"/>
    </source>
</evidence>
<dbReference type="AlphaFoldDB" id="A0AAV9W2S2"/>
<comment type="subcellular location">
    <subcellularLocation>
        <location evidence="1">Membrane</location>
        <topology evidence="1">Multi-pass membrane protein</topology>
    </subcellularLocation>
</comment>
<comment type="caution">
    <text evidence="9">The sequence shown here is derived from an EMBL/GenBank/DDBJ whole genome shotgun (WGS) entry which is preliminary data.</text>
</comment>
<feature type="transmembrane region" description="Helical" evidence="7">
    <location>
        <begin position="338"/>
        <end position="363"/>
    </location>
</feature>
<reference evidence="9 10" key="1">
    <citation type="submission" date="2023-08" db="EMBL/GenBank/DDBJ databases">
        <authorList>
            <person name="Palmer J.M."/>
        </authorList>
    </citation>
    <scope>NUCLEOTIDE SEQUENCE [LARGE SCALE GENOMIC DNA]</scope>
    <source>
        <strain evidence="9 10">TWF481</strain>
    </source>
</reference>
<evidence type="ECO:0000256" key="3">
    <source>
        <dbReference type="ARBA" id="ARBA00022989"/>
    </source>
</evidence>
<evidence type="ECO:0000256" key="1">
    <source>
        <dbReference type="ARBA" id="ARBA00004141"/>
    </source>
</evidence>
<feature type="transmembrane region" description="Helical" evidence="7">
    <location>
        <begin position="140"/>
        <end position="159"/>
    </location>
</feature>
<dbReference type="Pfam" id="PF20684">
    <property type="entry name" value="Fung_rhodopsin"/>
    <property type="match status" value="1"/>
</dbReference>
<evidence type="ECO:0000256" key="7">
    <source>
        <dbReference type="SAM" id="Phobius"/>
    </source>
</evidence>
<organism evidence="9 10">
    <name type="scientific">Arthrobotrys musiformis</name>
    <dbReference type="NCBI Taxonomy" id="47236"/>
    <lineage>
        <taxon>Eukaryota</taxon>
        <taxon>Fungi</taxon>
        <taxon>Dikarya</taxon>
        <taxon>Ascomycota</taxon>
        <taxon>Pezizomycotina</taxon>
        <taxon>Orbiliomycetes</taxon>
        <taxon>Orbiliales</taxon>
        <taxon>Orbiliaceae</taxon>
        <taxon>Arthrobotrys</taxon>
    </lineage>
</organism>
<protein>
    <recommendedName>
        <fullName evidence="8">Rhodopsin domain-containing protein</fullName>
    </recommendedName>
</protein>
<keyword evidence="3 7" id="KW-1133">Transmembrane helix</keyword>
<dbReference type="Proteomes" id="UP001370758">
    <property type="component" value="Unassembled WGS sequence"/>
</dbReference>
<sequence length="410" mass="45791">MAEGGELEFIPPEDLLLINQMSFWVGVASPKYSDLPILSIIDKYADLIISNDYNITLDDIVENFGTPPEQASAFVETWFGGAEEMIEWLLAISDSKSLLPHPRNIDIILPLFIAFTVITSLAVTLRMLSRHQVGGGLRSFDWLTFAGQLMTVIWGALAVHRSNVSGRYDAIYDRSWNEIRETLKMYLVITTLYPWVMLVIKMSLCLFYYRMTTMNYIRWGVWVTGFIVIGNTIAGFLFPLLSCTPVNSWDHLLTGTCKSEDDRRTALIAIGAIYIFTDVVLWALPIPMVFQLQLYPRQRILALCTFGVGAVACVASGFRLEAVIKHVSASGQTTSTLIIDAWGIIEMNIALICACAPAIRAYVIFYKPKVLTRIGSISTGSKAASEKPAKKELDSEKTEKKELDSEKAEI</sequence>